<dbReference type="EMBL" id="BMWE01000004">
    <property type="protein sequence ID" value="GGY12778.1"/>
    <property type="molecule type" value="Genomic_DNA"/>
</dbReference>
<comment type="caution">
    <text evidence="1">The sequence shown here is derived from an EMBL/GenBank/DDBJ whole genome shotgun (WGS) entry which is preliminary data.</text>
</comment>
<evidence type="ECO:0000313" key="1">
    <source>
        <dbReference type="EMBL" id="GGY12778.1"/>
    </source>
</evidence>
<organism evidence="1 2">
    <name type="scientific">Streptomyces djakartensis</name>
    <dbReference type="NCBI Taxonomy" id="68193"/>
    <lineage>
        <taxon>Bacteria</taxon>
        <taxon>Bacillati</taxon>
        <taxon>Actinomycetota</taxon>
        <taxon>Actinomycetes</taxon>
        <taxon>Kitasatosporales</taxon>
        <taxon>Streptomycetaceae</taxon>
        <taxon>Streptomyces</taxon>
    </lineage>
</organism>
<name>A0ABQ2ZEI0_9ACTN</name>
<sequence length="72" mass="7942">MLLAAPRRIGVGDGKIFPDLPVDRGHFSRSYYGNILRGLRTELPSYVRDAEAGRALPPDLEGRLAGIAIFYL</sequence>
<proteinExistence type="predicted"/>
<accession>A0ABQ2ZEI0</accession>
<gene>
    <name evidence="1" type="ORF">GCM10010384_17750</name>
</gene>
<keyword evidence="2" id="KW-1185">Reference proteome</keyword>
<reference evidence="2" key="1">
    <citation type="journal article" date="2019" name="Int. J. Syst. Evol. Microbiol.">
        <title>The Global Catalogue of Microorganisms (GCM) 10K type strain sequencing project: providing services to taxonomists for standard genome sequencing and annotation.</title>
        <authorList>
            <consortium name="The Broad Institute Genomics Platform"/>
            <consortium name="The Broad Institute Genome Sequencing Center for Infectious Disease"/>
            <person name="Wu L."/>
            <person name="Ma J."/>
        </authorList>
    </citation>
    <scope>NUCLEOTIDE SEQUENCE [LARGE SCALE GENOMIC DNA]</scope>
    <source>
        <strain evidence="2">JCM 4957</strain>
    </source>
</reference>
<protein>
    <submittedName>
        <fullName evidence="1">Uncharacterized protein</fullName>
    </submittedName>
</protein>
<dbReference type="Proteomes" id="UP000653308">
    <property type="component" value="Unassembled WGS sequence"/>
</dbReference>
<evidence type="ECO:0000313" key="2">
    <source>
        <dbReference type="Proteomes" id="UP000653308"/>
    </source>
</evidence>